<comment type="similarity">
    <text evidence="1 7">Belongs to the peptidase S10 family.</text>
</comment>
<dbReference type="GO" id="GO:0006508">
    <property type="term" value="P:proteolysis"/>
    <property type="evidence" value="ECO:0007669"/>
    <property type="project" value="UniProtKB-KW"/>
</dbReference>
<feature type="non-terminal residue" evidence="8">
    <location>
        <position position="1"/>
    </location>
</feature>
<dbReference type="EMBL" id="JAEPRB010000025">
    <property type="protein sequence ID" value="KAG2225684.1"/>
    <property type="molecule type" value="Genomic_DNA"/>
</dbReference>
<evidence type="ECO:0000256" key="6">
    <source>
        <dbReference type="ARBA" id="ARBA00023180"/>
    </source>
</evidence>
<dbReference type="InterPro" id="IPR001563">
    <property type="entry name" value="Peptidase_S10"/>
</dbReference>
<dbReference type="PANTHER" id="PTHR11802">
    <property type="entry name" value="SERINE PROTEASE FAMILY S10 SERINE CARBOXYPEPTIDASE"/>
    <property type="match status" value="1"/>
</dbReference>
<gene>
    <name evidence="8" type="ORF">INT45_012156</name>
</gene>
<dbReference type="PRINTS" id="PR00724">
    <property type="entry name" value="CRBOXYPTASEC"/>
</dbReference>
<dbReference type="Proteomes" id="UP000646827">
    <property type="component" value="Unassembled WGS sequence"/>
</dbReference>
<dbReference type="EC" id="3.4.16.-" evidence="7"/>
<comment type="caution">
    <text evidence="8">The sequence shown here is derived from an EMBL/GenBank/DDBJ whole genome shotgun (WGS) entry which is preliminary data.</text>
</comment>
<dbReference type="InterPro" id="IPR018202">
    <property type="entry name" value="Ser_caboxypep_ser_AS"/>
</dbReference>
<reference evidence="8 9" key="1">
    <citation type="submission" date="2020-12" db="EMBL/GenBank/DDBJ databases">
        <title>Metabolic potential, ecology and presence of endohyphal bacteria is reflected in genomic diversity of Mucoromycotina.</title>
        <authorList>
            <person name="Muszewska A."/>
            <person name="Okrasinska A."/>
            <person name="Steczkiewicz K."/>
            <person name="Drgas O."/>
            <person name="Orlowska M."/>
            <person name="Perlinska-Lenart U."/>
            <person name="Aleksandrzak-Piekarczyk T."/>
            <person name="Szatraj K."/>
            <person name="Zielenkiewicz U."/>
            <person name="Pilsyk S."/>
            <person name="Malc E."/>
            <person name="Mieczkowski P."/>
            <person name="Kruszewska J.S."/>
            <person name="Biernat P."/>
            <person name="Pawlowska J."/>
        </authorList>
    </citation>
    <scope>NUCLEOTIDE SEQUENCE [LARGE SCALE GENOMIC DNA]</scope>
    <source>
        <strain evidence="8 9">CBS 142.35</strain>
    </source>
</reference>
<accession>A0A8H7VSQ6</accession>
<keyword evidence="9" id="KW-1185">Reference proteome</keyword>
<keyword evidence="6" id="KW-0325">Glycoprotein</keyword>
<evidence type="ECO:0000313" key="8">
    <source>
        <dbReference type="EMBL" id="KAG2225684.1"/>
    </source>
</evidence>
<sequence>MSWITLLWHFYIKTFPLQYNNSNQNGQQADTTTTIPFLSSNNNKMTSFTSNRNPDLSIRFTQPELCDPNVIQYSGYFDINSKDVHYFFWFFESKKIEDAPFTLWLNGGPGCSSMGGLFTGPGPCKVTDDGFNMKTVYNPYSWHRYSNILFLDQPAGTGFSYGTGTINRTEDGAYYVYECLQLFFEMFPQYRKLPFHMFGESYAGRFVSEYARHIIEKNLMIKTNIFSSSENDNNDEDQIILLKSVAYVKQCADTNTVADCYKARNTCVEIENLFVTTGQSTTDIRIPAVQDTPPQTYTRFLNLDSTRQHIGADTIYTECKASVR</sequence>
<keyword evidence="2 7" id="KW-0121">Carboxypeptidase</keyword>
<evidence type="ECO:0000256" key="2">
    <source>
        <dbReference type="ARBA" id="ARBA00022645"/>
    </source>
</evidence>
<evidence type="ECO:0000256" key="5">
    <source>
        <dbReference type="ARBA" id="ARBA00022801"/>
    </source>
</evidence>
<dbReference type="PANTHER" id="PTHR11802:SF113">
    <property type="entry name" value="SERINE CARBOXYPEPTIDASE CTSA-4.1"/>
    <property type="match status" value="1"/>
</dbReference>
<evidence type="ECO:0000256" key="4">
    <source>
        <dbReference type="ARBA" id="ARBA00022729"/>
    </source>
</evidence>
<dbReference type="InterPro" id="IPR029058">
    <property type="entry name" value="AB_hydrolase_fold"/>
</dbReference>
<dbReference type="PROSITE" id="PS00131">
    <property type="entry name" value="CARBOXYPEPT_SER_SER"/>
    <property type="match status" value="1"/>
</dbReference>
<evidence type="ECO:0000256" key="1">
    <source>
        <dbReference type="ARBA" id="ARBA00009431"/>
    </source>
</evidence>
<dbReference type="Gene3D" id="3.40.50.1820">
    <property type="entry name" value="alpha/beta hydrolase"/>
    <property type="match status" value="1"/>
</dbReference>
<keyword evidence="4" id="KW-0732">Signal</keyword>
<dbReference type="GO" id="GO:0000324">
    <property type="term" value="C:fungal-type vacuole"/>
    <property type="evidence" value="ECO:0007669"/>
    <property type="project" value="TreeGrafter"/>
</dbReference>
<dbReference type="GO" id="GO:0004185">
    <property type="term" value="F:serine-type carboxypeptidase activity"/>
    <property type="evidence" value="ECO:0007669"/>
    <property type="project" value="UniProtKB-UniRule"/>
</dbReference>
<evidence type="ECO:0000256" key="3">
    <source>
        <dbReference type="ARBA" id="ARBA00022670"/>
    </source>
</evidence>
<protein>
    <recommendedName>
        <fullName evidence="7">Carboxypeptidase</fullName>
        <ecNumber evidence="7">3.4.16.-</ecNumber>
    </recommendedName>
</protein>
<dbReference type="AlphaFoldDB" id="A0A8H7VSQ6"/>
<organism evidence="8 9">
    <name type="scientific">Circinella minor</name>
    <dbReference type="NCBI Taxonomy" id="1195481"/>
    <lineage>
        <taxon>Eukaryota</taxon>
        <taxon>Fungi</taxon>
        <taxon>Fungi incertae sedis</taxon>
        <taxon>Mucoromycota</taxon>
        <taxon>Mucoromycotina</taxon>
        <taxon>Mucoromycetes</taxon>
        <taxon>Mucorales</taxon>
        <taxon>Lichtheimiaceae</taxon>
        <taxon>Circinella</taxon>
    </lineage>
</organism>
<keyword evidence="5 7" id="KW-0378">Hydrolase</keyword>
<evidence type="ECO:0000313" key="9">
    <source>
        <dbReference type="Proteomes" id="UP000646827"/>
    </source>
</evidence>
<dbReference type="OrthoDB" id="443318at2759"/>
<proteinExistence type="inferred from homology"/>
<keyword evidence="3 7" id="KW-0645">Protease</keyword>
<evidence type="ECO:0000256" key="7">
    <source>
        <dbReference type="RuleBase" id="RU361156"/>
    </source>
</evidence>
<name>A0A8H7VSQ6_9FUNG</name>
<dbReference type="SUPFAM" id="SSF53474">
    <property type="entry name" value="alpha/beta-Hydrolases"/>
    <property type="match status" value="1"/>
</dbReference>
<dbReference type="Pfam" id="PF00450">
    <property type="entry name" value="Peptidase_S10"/>
    <property type="match status" value="1"/>
</dbReference>